<dbReference type="Pfam" id="PF11282">
    <property type="entry name" value="DUF3082"/>
    <property type="match status" value="1"/>
</dbReference>
<evidence type="ECO:0000313" key="3">
    <source>
        <dbReference type="EMBL" id="CAH9090905.1"/>
    </source>
</evidence>
<dbReference type="EMBL" id="CAMAPF010000066">
    <property type="protein sequence ID" value="CAH9090905.1"/>
    <property type="molecule type" value="Genomic_DNA"/>
</dbReference>
<keyword evidence="2" id="KW-0472">Membrane</keyword>
<dbReference type="PANTHER" id="PTHR35733:SF1">
    <property type="entry name" value="OS02G0307800 PROTEIN"/>
    <property type="match status" value="1"/>
</dbReference>
<evidence type="ECO:0008006" key="5">
    <source>
        <dbReference type="Google" id="ProtNLM"/>
    </source>
</evidence>
<dbReference type="Proteomes" id="UP001152523">
    <property type="component" value="Unassembled WGS sequence"/>
</dbReference>
<keyword evidence="2" id="KW-0812">Transmembrane</keyword>
<proteinExistence type="predicted"/>
<feature type="region of interest" description="Disordered" evidence="1">
    <location>
        <begin position="242"/>
        <end position="282"/>
    </location>
</feature>
<keyword evidence="2" id="KW-1133">Transmembrane helix</keyword>
<keyword evidence="4" id="KW-1185">Reference proteome</keyword>
<gene>
    <name evidence="3" type="ORF">CEPIT_LOCUS11458</name>
</gene>
<feature type="compositionally biased region" description="Polar residues" evidence="1">
    <location>
        <begin position="259"/>
        <end position="270"/>
    </location>
</feature>
<protein>
    <recommendedName>
        <fullName evidence="5">Transmembrane protein</fullName>
    </recommendedName>
</protein>
<comment type="caution">
    <text evidence="3">The sequence shown here is derived from an EMBL/GenBank/DDBJ whole genome shotgun (WGS) entry which is preliminary data.</text>
</comment>
<evidence type="ECO:0000256" key="1">
    <source>
        <dbReference type="SAM" id="MobiDB-lite"/>
    </source>
</evidence>
<dbReference type="GO" id="GO:0009535">
    <property type="term" value="C:chloroplast thylakoid membrane"/>
    <property type="evidence" value="ECO:0007669"/>
    <property type="project" value="TreeGrafter"/>
</dbReference>
<evidence type="ECO:0000313" key="4">
    <source>
        <dbReference type="Proteomes" id="UP001152523"/>
    </source>
</evidence>
<feature type="transmembrane region" description="Helical" evidence="2">
    <location>
        <begin position="97"/>
        <end position="117"/>
    </location>
</feature>
<accession>A0AAV0D1N0</accession>
<dbReference type="AlphaFoldDB" id="A0AAV0D1N0"/>
<sequence>MLQAQHSSFSIFPFLHPLKPSFAPSNLSVYSPIKPLRPARAQNIRPAPPEPWLADAQDKTPTPTVDAPAPLLSEEGPIELPSSAPSIFASSDDPNPIQSSATLLLTGSLSVFLFRLLRRRAIRAKEMRLRSSGVKKISKEDSIETQKAITPTPIDPQASPSEAIVGGLIAGVVAVILYKFTTTIESSLSQQPLSDNYSARQITITIRTIINGLCYLATFVFGMNSIGLFLYSVYITLNSLSGDSTTSQDTKKERDEQLSSETLVNRSEGNISRDDIASDSPN</sequence>
<name>A0AAV0D1N0_9ASTE</name>
<dbReference type="PANTHER" id="PTHR35733">
    <property type="entry name" value="OS02G0307800 PROTEIN"/>
    <property type="match status" value="1"/>
</dbReference>
<evidence type="ECO:0000256" key="2">
    <source>
        <dbReference type="SAM" id="Phobius"/>
    </source>
</evidence>
<dbReference type="InterPro" id="IPR021434">
    <property type="entry name" value="DUF3082"/>
</dbReference>
<feature type="region of interest" description="Disordered" evidence="1">
    <location>
        <begin position="45"/>
        <end position="64"/>
    </location>
</feature>
<reference evidence="3" key="1">
    <citation type="submission" date="2022-07" db="EMBL/GenBank/DDBJ databases">
        <authorList>
            <person name="Macas J."/>
            <person name="Novak P."/>
            <person name="Neumann P."/>
        </authorList>
    </citation>
    <scope>NUCLEOTIDE SEQUENCE</scope>
</reference>
<feature type="transmembrane region" description="Helical" evidence="2">
    <location>
        <begin position="213"/>
        <end position="234"/>
    </location>
</feature>
<organism evidence="3 4">
    <name type="scientific">Cuscuta epithymum</name>
    <dbReference type="NCBI Taxonomy" id="186058"/>
    <lineage>
        <taxon>Eukaryota</taxon>
        <taxon>Viridiplantae</taxon>
        <taxon>Streptophyta</taxon>
        <taxon>Embryophyta</taxon>
        <taxon>Tracheophyta</taxon>
        <taxon>Spermatophyta</taxon>
        <taxon>Magnoliopsida</taxon>
        <taxon>eudicotyledons</taxon>
        <taxon>Gunneridae</taxon>
        <taxon>Pentapetalae</taxon>
        <taxon>asterids</taxon>
        <taxon>lamiids</taxon>
        <taxon>Solanales</taxon>
        <taxon>Convolvulaceae</taxon>
        <taxon>Cuscuteae</taxon>
        <taxon>Cuscuta</taxon>
        <taxon>Cuscuta subgen. Cuscuta</taxon>
    </lineage>
</organism>